<gene>
    <name evidence="2" type="ORF">PHPALM_6273</name>
</gene>
<dbReference type="EMBL" id="NCKW01003434">
    <property type="protein sequence ID" value="POM76480.1"/>
    <property type="molecule type" value="Genomic_DNA"/>
</dbReference>
<dbReference type="InterPro" id="IPR048324">
    <property type="entry name" value="ZSWIM1-3_RNaseH-like"/>
</dbReference>
<organism evidence="2 3">
    <name type="scientific">Phytophthora palmivora</name>
    <dbReference type="NCBI Taxonomy" id="4796"/>
    <lineage>
        <taxon>Eukaryota</taxon>
        <taxon>Sar</taxon>
        <taxon>Stramenopiles</taxon>
        <taxon>Oomycota</taxon>
        <taxon>Peronosporomycetes</taxon>
        <taxon>Peronosporales</taxon>
        <taxon>Peronosporaceae</taxon>
        <taxon>Phytophthora</taxon>
    </lineage>
</organism>
<sequence>MADTRQVLVAKEVISVKRRNVSLKSQIQYVGIPEKDNPLVPQGAGPFQCKYIFTNGWPTQRGRNLGITVERELYVYNHQISPENYRHSPGIHQQSQAGASNVYQYIRDNSNHQVNMTDVFTSGSMRAMLGIFPGMLRMDCTYKTNKYNYQLLTIVATYPFGQVQPVQYSLIGTTTVEAVGGCVLCYHFHTIKWLHETIRKSKRYGLYPADILTQTKHIITNMNVERTQDSYEMHRVEFESLSCRDDQKKLWKYFKKN</sequence>
<keyword evidence="3" id="KW-1185">Reference proteome</keyword>
<dbReference type="OrthoDB" id="89288at2759"/>
<feature type="domain" description="ZSWIM1/3 RNaseH-like" evidence="1">
    <location>
        <begin position="99"/>
        <end position="180"/>
    </location>
</feature>
<accession>A0A2P4YF82</accession>
<name>A0A2P4YF82_9STRA</name>
<protein>
    <submittedName>
        <fullName evidence="2">Secreted protein</fullName>
    </submittedName>
</protein>
<evidence type="ECO:0000313" key="2">
    <source>
        <dbReference type="EMBL" id="POM76480.1"/>
    </source>
</evidence>
<reference evidence="2 3" key="1">
    <citation type="journal article" date="2017" name="Genome Biol. Evol.">
        <title>Phytophthora megakarya and P. palmivora, closely related causal agents of cacao black pod rot, underwent increases in genome sizes and gene numbers by different mechanisms.</title>
        <authorList>
            <person name="Ali S.S."/>
            <person name="Shao J."/>
            <person name="Lary D.J."/>
            <person name="Kronmiller B."/>
            <person name="Shen D."/>
            <person name="Strem M.D."/>
            <person name="Amoako-Attah I."/>
            <person name="Akrofi A.Y."/>
            <person name="Begoude B.A."/>
            <person name="Ten Hoopen G.M."/>
            <person name="Coulibaly K."/>
            <person name="Kebe B.I."/>
            <person name="Melnick R.L."/>
            <person name="Guiltinan M.J."/>
            <person name="Tyler B.M."/>
            <person name="Meinhardt L.W."/>
            <person name="Bailey B.A."/>
        </authorList>
    </citation>
    <scope>NUCLEOTIDE SEQUENCE [LARGE SCALE GENOMIC DNA]</scope>
    <source>
        <strain evidence="3">sbr112.9</strain>
    </source>
</reference>
<dbReference type="Proteomes" id="UP000237271">
    <property type="component" value="Unassembled WGS sequence"/>
</dbReference>
<comment type="caution">
    <text evidence="2">The sequence shown here is derived from an EMBL/GenBank/DDBJ whole genome shotgun (WGS) entry which is preliminary data.</text>
</comment>
<dbReference type="Pfam" id="PF21056">
    <property type="entry name" value="ZSWIM1-3_RNaseH-like"/>
    <property type="match status" value="1"/>
</dbReference>
<evidence type="ECO:0000259" key="1">
    <source>
        <dbReference type="Pfam" id="PF21056"/>
    </source>
</evidence>
<evidence type="ECO:0000313" key="3">
    <source>
        <dbReference type="Proteomes" id="UP000237271"/>
    </source>
</evidence>
<proteinExistence type="predicted"/>
<dbReference type="AlphaFoldDB" id="A0A2P4YF82"/>